<dbReference type="PANTHER" id="PTHR43298">
    <property type="entry name" value="MULTIDRUG RESISTANCE PROTEIN NORM-RELATED"/>
    <property type="match status" value="1"/>
</dbReference>
<name>A0A897MV96_9EURY</name>
<dbReference type="EMBL" id="CP064787">
    <property type="protein sequence ID" value="QSG04407.1"/>
    <property type="molecule type" value="Genomic_DNA"/>
</dbReference>
<feature type="transmembrane region" description="Helical" evidence="11">
    <location>
        <begin position="449"/>
        <end position="473"/>
    </location>
</feature>
<evidence type="ECO:0000256" key="7">
    <source>
        <dbReference type="ARBA" id="ARBA00023065"/>
    </source>
</evidence>
<evidence type="ECO:0000256" key="6">
    <source>
        <dbReference type="ARBA" id="ARBA00022989"/>
    </source>
</evidence>
<evidence type="ECO:0000256" key="4">
    <source>
        <dbReference type="ARBA" id="ARBA00022475"/>
    </source>
</evidence>
<dbReference type="GO" id="GO:0005886">
    <property type="term" value="C:plasma membrane"/>
    <property type="evidence" value="ECO:0007669"/>
    <property type="project" value="UniProtKB-SubCell"/>
</dbReference>
<feature type="transmembrane region" description="Helical" evidence="11">
    <location>
        <begin position="145"/>
        <end position="162"/>
    </location>
</feature>
<dbReference type="CDD" id="cd13142">
    <property type="entry name" value="MATE_like_12"/>
    <property type="match status" value="1"/>
</dbReference>
<evidence type="ECO:0000313" key="13">
    <source>
        <dbReference type="Proteomes" id="UP000663525"/>
    </source>
</evidence>
<feature type="transmembrane region" description="Helical" evidence="11">
    <location>
        <begin position="57"/>
        <end position="81"/>
    </location>
</feature>
<evidence type="ECO:0000256" key="5">
    <source>
        <dbReference type="ARBA" id="ARBA00022692"/>
    </source>
</evidence>
<keyword evidence="8 11" id="KW-0472">Membrane</keyword>
<evidence type="ECO:0000256" key="8">
    <source>
        <dbReference type="ARBA" id="ARBA00023136"/>
    </source>
</evidence>
<keyword evidence="3" id="KW-0050">Antiport</keyword>
<proteinExistence type="predicted"/>
<feature type="transmembrane region" description="Helical" evidence="11">
    <location>
        <begin position="348"/>
        <end position="367"/>
    </location>
</feature>
<evidence type="ECO:0000256" key="10">
    <source>
        <dbReference type="SAM" id="MobiDB-lite"/>
    </source>
</evidence>
<feature type="transmembrane region" description="Helical" evidence="11">
    <location>
        <begin position="235"/>
        <end position="252"/>
    </location>
</feature>
<gene>
    <name evidence="12" type="primary">norM</name>
    <name evidence="12" type="ORF">HSR121_0046</name>
</gene>
<dbReference type="InterPro" id="IPR050222">
    <property type="entry name" value="MATE_MdtK"/>
</dbReference>
<sequence length="504" mass="52446">MDESGPQTNVTEGRLFRPMLDIAWPLVVFQLLNVAYNVTDTIWLGHYSTDAVGALGIAWPLVFLFISVAGGFNAAGAILVAQYTGADSEGSAGKVAGNQLTFVIGMAAVLGVLGFLLSDQLLALLPSGAATTEQIIPLANDYMEIFYLGLPFLFAFFVFSTVMRGYGDTKTPMYVMAGSVVLNVVIDPILIFGFAGNPLFALPGLNAIGATLTDMTGFGGLGIGGAALATVSSRGLAAVVGIGLLFFGGYGPDVRVHHLRPDVEVIRKIVDLGLPTTAEQSAAALGQLTMTAMVSMFSPMVVAAYSLTNRIGTVVFLPSLGLGRATNTMVGQNLGAEKPDRAERATWIAAKTAVAVLLIAAVVAFVFPEPIVGVFLGTGTENAAITLAFAATYLQVRAVEFGFMGVFQVMLGAFRGAGNTRTAMVLSVIALWLGRVPLVYLLAVNPGFLGVLGIWIGFAAGDIIGGTVATLWFTRGTWKEAVIEQASPDDGEPSPGGSDAVGTD</sequence>
<keyword evidence="2" id="KW-0813">Transport</keyword>
<keyword evidence="7" id="KW-0406">Ion transport</keyword>
<feature type="transmembrane region" description="Helical" evidence="11">
    <location>
        <begin position="22"/>
        <end position="45"/>
    </location>
</feature>
<dbReference type="AlphaFoldDB" id="A0A897MV96"/>
<dbReference type="PANTHER" id="PTHR43298:SF2">
    <property type="entry name" value="FMN_FAD EXPORTER YEEO-RELATED"/>
    <property type="match status" value="1"/>
</dbReference>
<evidence type="ECO:0000256" key="11">
    <source>
        <dbReference type="SAM" id="Phobius"/>
    </source>
</evidence>
<feature type="transmembrane region" description="Helical" evidence="11">
    <location>
        <begin position="387"/>
        <end position="411"/>
    </location>
</feature>
<reference evidence="12" key="1">
    <citation type="submission" date="2020-11" db="EMBL/GenBank/DDBJ databases">
        <title>Carbohydrate-dependent, anaerobic sulfur respiration: A novel catabolism in halophilic archaea.</title>
        <authorList>
            <person name="Sorokin D.Y."/>
            <person name="Messina E."/>
            <person name="Smedile F."/>
            <person name="La Cono V."/>
            <person name="Hallsworth J.E."/>
            <person name="Yakimov M.M."/>
        </authorList>
    </citation>
    <scope>NUCLEOTIDE SEQUENCE</scope>
    <source>
        <strain evidence="12">HSR12-1</strain>
    </source>
</reference>
<dbReference type="InterPro" id="IPR002528">
    <property type="entry name" value="MATE_fam"/>
</dbReference>
<feature type="region of interest" description="Disordered" evidence="10">
    <location>
        <begin position="485"/>
        <end position="504"/>
    </location>
</feature>
<feature type="transmembrane region" description="Helical" evidence="11">
    <location>
        <begin position="174"/>
        <end position="195"/>
    </location>
</feature>
<feature type="transmembrane region" description="Helical" evidence="11">
    <location>
        <begin position="207"/>
        <end position="228"/>
    </location>
</feature>
<protein>
    <recommendedName>
        <fullName evidence="9">Multidrug-efflux transporter</fullName>
    </recommendedName>
</protein>
<dbReference type="PIRSF" id="PIRSF006603">
    <property type="entry name" value="DinF"/>
    <property type="match status" value="1"/>
</dbReference>
<feature type="transmembrane region" description="Helical" evidence="11">
    <location>
        <begin position="284"/>
        <end position="307"/>
    </location>
</feature>
<evidence type="ECO:0000256" key="9">
    <source>
        <dbReference type="ARBA" id="ARBA00031636"/>
    </source>
</evidence>
<feature type="transmembrane region" description="Helical" evidence="11">
    <location>
        <begin position="102"/>
        <end position="125"/>
    </location>
</feature>
<dbReference type="RefSeq" id="WP_324254619.1">
    <property type="nucleotide sequence ID" value="NZ_CP064787.1"/>
</dbReference>
<feature type="transmembrane region" description="Helical" evidence="11">
    <location>
        <begin position="423"/>
        <end position="443"/>
    </location>
</feature>
<keyword evidence="6 11" id="KW-1133">Transmembrane helix</keyword>
<dbReference type="GeneID" id="68853707"/>
<evidence type="ECO:0000313" key="12">
    <source>
        <dbReference type="EMBL" id="QSG04407.1"/>
    </source>
</evidence>
<keyword evidence="4" id="KW-1003">Cell membrane</keyword>
<evidence type="ECO:0000256" key="1">
    <source>
        <dbReference type="ARBA" id="ARBA00004651"/>
    </source>
</evidence>
<comment type="subcellular location">
    <subcellularLocation>
        <location evidence="1">Cell membrane</location>
        <topology evidence="1">Multi-pass membrane protein</topology>
    </subcellularLocation>
</comment>
<dbReference type="NCBIfam" id="TIGR00797">
    <property type="entry name" value="matE"/>
    <property type="match status" value="1"/>
</dbReference>
<evidence type="ECO:0000256" key="3">
    <source>
        <dbReference type="ARBA" id="ARBA00022449"/>
    </source>
</evidence>
<dbReference type="GO" id="GO:0015297">
    <property type="term" value="F:antiporter activity"/>
    <property type="evidence" value="ECO:0007669"/>
    <property type="project" value="UniProtKB-KW"/>
</dbReference>
<dbReference type="GO" id="GO:0006811">
    <property type="term" value="P:monoatomic ion transport"/>
    <property type="evidence" value="ECO:0007669"/>
    <property type="project" value="UniProtKB-KW"/>
</dbReference>
<dbReference type="GO" id="GO:0042910">
    <property type="term" value="F:xenobiotic transmembrane transporter activity"/>
    <property type="evidence" value="ECO:0007669"/>
    <property type="project" value="InterPro"/>
</dbReference>
<dbReference type="InterPro" id="IPR048279">
    <property type="entry name" value="MdtK-like"/>
</dbReference>
<accession>A0A897MV96</accession>
<organism evidence="12 13">
    <name type="scientific">Halapricum desulfuricans</name>
    <dbReference type="NCBI Taxonomy" id="2841257"/>
    <lineage>
        <taxon>Archaea</taxon>
        <taxon>Methanobacteriati</taxon>
        <taxon>Methanobacteriota</taxon>
        <taxon>Stenosarchaea group</taxon>
        <taxon>Halobacteria</taxon>
        <taxon>Halobacteriales</taxon>
        <taxon>Haloarculaceae</taxon>
        <taxon>Halapricum</taxon>
    </lineage>
</organism>
<evidence type="ECO:0000256" key="2">
    <source>
        <dbReference type="ARBA" id="ARBA00022448"/>
    </source>
</evidence>
<dbReference type="Proteomes" id="UP000663525">
    <property type="component" value="Chromosome"/>
</dbReference>
<keyword evidence="5 11" id="KW-0812">Transmembrane</keyword>
<dbReference type="Pfam" id="PF01554">
    <property type="entry name" value="MatE"/>
    <property type="match status" value="2"/>
</dbReference>